<evidence type="ECO:0000259" key="15">
    <source>
        <dbReference type="PROSITE" id="PS51999"/>
    </source>
</evidence>
<feature type="binding site" evidence="11">
    <location>
        <position position="314"/>
    </location>
    <ligand>
        <name>Mg(2+)</name>
        <dbReference type="ChEBI" id="CHEBI:18420"/>
        <label>1</label>
    </ligand>
</feature>
<comment type="caution">
    <text evidence="16">The sequence shown here is derived from an EMBL/GenBank/DDBJ whole genome shotgun (WGS) entry which is preliminary data.</text>
</comment>
<dbReference type="InterPro" id="IPR004808">
    <property type="entry name" value="AP_endonuc_1"/>
</dbReference>
<evidence type="ECO:0000256" key="7">
    <source>
        <dbReference type="ARBA" id="ARBA00022833"/>
    </source>
</evidence>
<feature type="binding site" evidence="11">
    <location>
        <position position="313"/>
    </location>
    <ligand>
        <name>Mg(2+)</name>
        <dbReference type="ChEBI" id="CHEBI:18420"/>
        <label>1</label>
    </ligand>
</feature>
<keyword evidence="11" id="KW-0464">Manganese</keyword>
<feature type="site" description="Transition state stabilizer" evidence="12">
    <location>
        <position position="198"/>
    </location>
</feature>
<evidence type="ECO:0000256" key="3">
    <source>
        <dbReference type="ARBA" id="ARBA00013541"/>
    </source>
</evidence>
<keyword evidence="17" id="KW-1185">Reference proteome</keyword>
<evidence type="ECO:0000256" key="4">
    <source>
        <dbReference type="ARBA" id="ARBA00022723"/>
    </source>
</evidence>
<sequence>MGLRITTWNVNGIRNPFGYQPWRDKRSFAAMFDILEADIVIFQETKIQRKDLSDDMVLVPGWDCYFSLPRHKKGYSGVVIYTRQSACAPIRAEEGITGILCPPNSSTSFSELPEEQQIGGYPTASQLAASVVDATTLDSEGRCVILEFPAFVLFGVYSPANRDETRDDFRLGFLDVLDARIRNIVAMGKRVVLTGDLNISRDEIDSANAEASMRKQGLTGLEFVSTPARRIFNHLLEGGKVFGERDEGRENPVLWDICRAFHPKRKGMFTCWEQKVNARPGNCGSRIDYVLCSPAMKDWFLDSNIQEGLMGSDHCPVYAVIKDTIYIDGEQRDVKDVMNPPGMFLNGKRLREYSVTNDPLPLSGKLIPEFFGRRNIRDMFARKPSVQQLQSTDATITDIEGIEAGKPSDGPATMVPPFPILTTAQVPPPSAPGIATNSISVAGQKRPVAEVSSNKPLKRAKSSTSASASPAASRGQRSLKGFFKPKASSTTTTDSIVEEPKTPEAKNSDNYGGLCVQAAGDVLEASDMAATTSKLASPSLNESTPNESTQGATSGIQSNATSPSNARKASTQDQETVHDPIQSKESWSKLFTKPVAPRCEGHNEPCITLLTKKPGMNLGRSFWMCPRPLGPSGAKEKNTQWRCQTFIWCSDWNSSVGNGE</sequence>
<evidence type="ECO:0000256" key="12">
    <source>
        <dbReference type="PIRSR" id="PIRSR604808-3"/>
    </source>
</evidence>
<dbReference type="CDD" id="cd09088">
    <property type="entry name" value="Ape2-like_AP-endo"/>
    <property type="match status" value="1"/>
</dbReference>
<dbReference type="GO" id="GO:0003906">
    <property type="term" value="F:DNA-(apurinic or apyrimidinic site) endonuclease activity"/>
    <property type="evidence" value="ECO:0007669"/>
    <property type="project" value="TreeGrafter"/>
</dbReference>
<dbReference type="PROSITE" id="PS00728">
    <property type="entry name" value="AP_NUCLEASE_F1_3"/>
    <property type="match status" value="1"/>
</dbReference>
<dbReference type="PROSITE" id="PS51435">
    <property type="entry name" value="AP_NUCLEASE_F1_4"/>
    <property type="match status" value="1"/>
</dbReference>
<feature type="binding site" evidence="11">
    <location>
        <position position="198"/>
    </location>
    <ligand>
        <name>Mg(2+)</name>
        <dbReference type="ChEBI" id="CHEBI:18420"/>
        <label>1</label>
    </ligand>
</feature>
<protein>
    <recommendedName>
        <fullName evidence="3">DNA-(apurinic or apyrimidinic site) endonuclease 2</fullName>
    </recommendedName>
</protein>
<feature type="domain" description="GRF-type" evidence="15">
    <location>
        <begin position="599"/>
        <end position="652"/>
    </location>
</feature>
<dbReference type="AlphaFoldDB" id="A0AA39QXW7"/>
<dbReference type="GO" id="GO:0008270">
    <property type="term" value="F:zinc ion binding"/>
    <property type="evidence" value="ECO:0007669"/>
    <property type="project" value="UniProtKB-KW"/>
</dbReference>
<feature type="site" description="Important for catalytic activity" evidence="12">
    <location>
        <position position="288"/>
    </location>
</feature>
<accession>A0AA39QXW7</accession>
<reference evidence="16" key="1">
    <citation type="submission" date="2023-03" db="EMBL/GenBank/DDBJ databases">
        <title>Complete genome of Cladonia borealis.</title>
        <authorList>
            <person name="Park H."/>
        </authorList>
    </citation>
    <scope>NUCLEOTIDE SEQUENCE</scope>
    <source>
        <strain evidence="16">ANT050790</strain>
    </source>
</reference>
<dbReference type="PANTHER" id="PTHR22748:SF4">
    <property type="entry name" value="DNA-(APURINIC OR APYRIMIDINIC SITE) ENDONUCLEASE 2"/>
    <property type="match status" value="1"/>
</dbReference>
<dbReference type="Gene3D" id="3.60.10.10">
    <property type="entry name" value="Endonuclease/exonuclease/phosphatase"/>
    <property type="match status" value="1"/>
</dbReference>
<feature type="compositionally biased region" description="Low complexity" evidence="14">
    <location>
        <begin position="462"/>
        <end position="473"/>
    </location>
</feature>
<keyword evidence="5 13" id="KW-0863">Zinc-finger</keyword>
<dbReference type="InterPro" id="IPR036691">
    <property type="entry name" value="Endo/exonu/phosph_ase_sf"/>
</dbReference>
<feature type="region of interest" description="Disordered" evidence="14">
    <location>
        <begin position="403"/>
        <end position="512"/>
    </location>
</feature>
<evidence type="ECO:0000256" key="10">
    <source>
        <dbReference type="PIRSR" id="PIRSR604808-1"/>
    </source>
</evidence>
<dbReference type="SUPFAM" id="SSF56219">
    <property type="entry name" value="DNase I-like"/>
    <property type="match status" value="1"/>
</dbReference>
<feature type="compositionally biased region" description="Polar residues" evidence="14">
    <location>
        <begin position="533"/>
        <end position="574"/>
    </location>
</feature>
<dbReference type="PROSITE" id="PS51999">
    <property type="entry name" value="ZF_GRF"/>
    <property type="match status" value="1"/>
</dbReference>
<evidence type="ECO:0000256" key="1">
    <source>
        <dbReference type="ARBA" id="ARBA00001936"/>
    </source>
</evidence>
<evidence type="ECO:0000313" key="16">
    <source>
        <dbReference type="EMBL" id="KAK0509959.1"/>
    </source>
</evidence>
<keyword evidence="9" id="KW-0539">Nucleus</keyword>
<dbReference type="GO" id="GO:0008081">
    <property type="term" value="F:phosphoric diester hydrolase activity"/>
    <property type="evidence" value="ECO:0007669"/>
    <property type="project" value="TreeGrafter"/>
</dbReference>
<comment type="cofactor">
    <cofactor evidence="1">
        <name>Mn(2+)</name>
        <dbReference type="ChEBI" id="CHEBI:29035"/>
    </cofactor>
</comment>
<feature type="region of interest" description="Disordered" evidence="14">
    <location>
        <begin position="533"/>
        <end position="586"/>
    </location>
</feature>
<dbReference type="InterPro" id="IPR005135">
    <property type="entry name" value="Endo/exonuclease/phosphatase"/>
</dbReference>
<dbReference type="InterPro" id="IPR010666">
    <property type="entry name" value="Znf_GRF"/>
</dbReference>
<dbReference type="Proteomes" id="UP001166286">
    <property type="component" value="Unassembled WGS sequence"/>
</dbReference>
<keyword evidence="8 11" id="KW-0460">Magnesium</keyword>
<proteinExistence type="inferred from homology"/>
<dbReference type="GO" id="GO:0008311">
    <property type="term" value="F:double-stranded DNA 3'-5' DNA exonuclease activity"/>
    <property type="evidence" value="ECO:0007669"/>
    <property type="project" value="TreeGrafter"/>
</dbReference>
<dbReference type="GO" id="GO:0003677">
    <property type="term" value="F:DNA binding"/>
    <property type="evidence" value="ECO:0007669"/>
    <property type="project" value="InterPro"/>
</dbReference>
<dbReference type="PANTHER" id="PTHR22748">
    <property type="entry name" value="AP ENDONUCLEASE"/>
    <property type="match status" value="1"/>
</dbReference>
<dbReference type="FunFam" id="3.60.10.10:FF:000079">
    <property type="entry name" value="DNA-(apurinic or apyrimidinic site) lyase"/>
    <property type="match status" value="1"/>
</dbReference>
<evidence type="ECO:0000256" key="8">
    <source>
        <dbReference type="ARBA" id="ARBA00022842"/>
    </source>
</evidence>
<dbReference type="InterPro" id="IPR020848">
    <property type="entry name" value="AP_endonuclease_F1_CS"/>
</dbReference>
<dbReference type="Pfam" id="PF03372">
    <property type="entry name" value="Exo_endo_phos"/>
    <property type="match status" value="1"/>
</dbReference>
<keyword evidence="6" id="KW-0378">Hydrolase</keyword>
<feature type="site" description="Interaction with DNA substrate" evidence="12">
    <location>
        <position position="314"/>
    </location>
</feature>
<feature type="binding site" evidence="11">
    <location>
        <position position="44"/>
    </location>
    <ligand>
        <name>Mg(2+)</name>
        <dbReference type="ChEBI" id="CHEBI:18420"/>
        <label>1</label>
    </ligand>
</feature>
<keyword evidence="4 11" id="KW-0479">Metal-binding</keyword>
<evidence type="ECO:0000256" key="5">
    <source>
        <dbReference type="ARBA" id="ARBA00022771"/>
    </source>
</evidence>
<dbReference type="GO" id="GO:0005634">
    <property type="term" value="C:nucleus"/>
    <property type="evidence" value="ECO:0007669"/>
    <property type="project" value="TreeGrafter"/>
</dbReference>
<evidence type="ECO:0000256" key="6">
    <source>
        <dbReference type="ARBA" id="ARBA00022801"/>
    </source>
</evidence>
<evidence type="ECO:0000313" key="17">
    <source>
        <dbReference type="Proteomes" id="UP001166286"/>
    </source>
</evidence>
<keyword evidence="7" id="KW-0862">Zinc</keyword>
<feature type="binding site" evidence="11">
    <location>
        <position position="196"/>
    </location>
    <ligand>
        <name>Mg(2+)</name>
        <dbReference type="ChEBI" id="CHEBI:18420"/>
        <label>1</label>
    </ligand>
</feature>
<evidence type="ECO:0000256" key="2">
    <source>
        <dbReference type="ARBA" id="ARBA00007092"/>
    </source>
</evidence>
<evidence type="ECO:0000256" key="11">
    <source>
        <dbReference type="PIRSR" id="PIRSR604808-2"/>
    </source>
</evidence>
<evidence type="ECO:0000256" key="14">
    <source>
        <dbReference type="SAM" id="MobiDB-lite"/>
    </source>
</evidence>
<comment type="cofactor">
    <cofactor evidence="11">
        <name>Mg(2+)</name>
        <dbReference type="ChEBI" id="CHEBI:18420"/>
    </cofactor>
    <cofactor evidence="11">
        <name>Mn(2+)</name>
        <dbReference type="ChEBI" id="CHEBI:29035"/>
    </cofactor>
    <text evidence="11">Probably binds two magnesium or manganese ions per subunit.</text>
</comment>
<gene>
    <name evidence="16" type="ORF">JMJ35_007353</name>
</gene>
<feature type="compositionally biased region" description="Basic and acidic residues" evidence="14">
    <location>
        <begin position="498"/>
        <end position="507"/>
    </location>
</feature>
<feature type="active site" description="Proton donor/acceptor" evidence="10">
    <location>
        <position position="196"/>
    </location>
</feature>
<dbReference type="EMBL" id="JAFEKC020000017">
    <property type="protein sequence ID" value="KAK0509959.1"/>
    <property type="molecule type" value="Genomic_DNA"/>
</dbReference>
<feature type="active site" description="Proton acceptor" evidence="10">
    <location>
        <position position="314"/>
    </location>
</feature>
<evidence type="ECO:0000256" key="13">
    <source>
        <dbReference type="PROSITE-ProRule" id="PRU01343"/>
    </source>
</evidence>
<comment type="similarity">
    <text evidence="2">Belongs to the DNA repair enzymes AP/ExoA family.</text>
</comment>
<feature type="active site" evidence="10">
    <location>
        <position position="157"/>
    </location>
</feature>
<organism evidence="16 17">
    <name type="scientific">Cladonia borealis</name>
    <dbReference type="NCBI Taxonomy" id="184061"/>
    <lineage>
        <taxon>Eukaryota</taxon>
        <taxon>Fungi</taxon>
        <taxon>Dikarya</taxon>
        <taxon>Ascomycota</taxon>
        <taxon>Pezizomycotina</taxon>
        <taxon>Lecanoromycetes</taxon>
        <taxon>OSLEUM clade</taxon>
        <taxon>Lecanoromycetidae</taxon>
        <taxon>Lecanorales</taxon>
        <taxon>Lecanorineae</taxon>
        <taxon>Cladoniaceae</taxon>
        <taxon>Cladonia</taxon>
    </lineage>
</organism>
<dbReference type="GO" id="GO:0006284">
    <property type="term" value="P:base-excision repair"/>
    <property type="evidence" value="ECO:0007669"/>
    <property type="project" value="TreeGrafter"/>
</dbReference>
<name>A0AA39QXW7_9LECA</name>
<evidence type="ECO:0000256" key="9">
    <source>
        <dbReference type="ARBA" id="ARBA00023242"/>
    </source>
</evidence>
<feature type="binding site" evidence="11">
    <location>
        <position position="9"/>
    </location>
    <ligand>
        <name>Mg(2+)</name>
        <dbReference type="ChEBI" id="CHEBI:18420"/>
        <label>1</label>
    </ligand>
</feature>